<sequence>MHLPEPKNLPYKTLLADIEKGLIKIPQFQRDYVWSKERAAGLIDSILKGYPIGTFITWKTKETLRVVKNLGGVELPPVPEGDFAEYVLDGQQRMTSLFCALKGVQIQRGNKIDDFADIFVDLNASEHEQIVVIDTEELEEGTYISLTNLINAGLTVLAGFDAKYHTKLEEYKQILQGYNFSLIEVKEAPLDVATEIFTRINVGGKPLSLFEIMVAKTFDASEEFDLSEKFDELVDRLRDVGYDTISDATVLQTIALVIGKECKRQNILRLDKKRFIEEWPKVADAIEAAVDYFKGYYRIPVSRLLPYNSLLAPFAYFFYHHHDKPLEDKQRYLEDFLWRVSLGGRYSSSVEGKLAQDIKRIDQILNDEQPNYDWSIDTSAQFIQDNGWFNAGRSYIKALLCIMAYQEPKSFIDGSIVHISNDWLKRANSRNYHHYFPRAFLRKQGLGDDHSNHIGNITIVDDFLNKRKIGAQAPSVYMSKFADQNPELAVHMDTHLIELQDWGIWEDNYKVFLTQRCEILSKEIKKRLVLREQDKNAQQSVNVEDLDELALEADL</sequence>
<evidence type="ECO:0000313" key="2">
    <source>
        <dbReference type="EMBL" id="PTP18850.1"/>
    </source>
</evidence>
<reference evidence="2 3" key="1">
    <citation type="submission" date="2017-11" db="EMBL/GenBank/DDBJ databases">
        <title>Population delineation of vibrios coincides with oyster pathogenicity.</title>
        <authorList>
            <person name="Bruto M."/>
            <person name="Labreuche Y."/>
            <person name="James A."/>
            <person name="Piel D."/>
            <person name="Chenivesse S."/>
            <person name="Petton B."/>
            <person name="Polz M.F."/>
            <person name="Le Roux F."/>
        </authorList>
    </citation>
    <scope>NUCLEOTIDE SEQUENCE [LARGE SCALE GENOMIC DNA]</scope>
    <source>
        <strain evidence="2 3">1F_55</strain>
    </source>
</reference>
<dbReference type="PANTHER" id="PTHR37292:SF2">
    <property type="entry name" value="DUF262 DOMAIN-CONTAINING PROTEIN"/>
    <property type="match status" value="1"/>
</dbReference>
<evidence type="ECO:0000313" key="3">
    <source>
        <dbReference type="Proteomes" id="UP000244080"/>
    </source>
</evidence>
<gene>
    <name evidence="2" type="ORF">CWO36_11890</name>
</gene>
<dbReference type="PANTHER" id="PTHR37292">
    <property type="entry name" value="VNG6097C"/>
    <property type="match status" value="1"/>
</dbReference>
<dbReference type="EMBL" id="PIGA01000017">
    <property type="protein sequence ID" value="PTP18850.1"/>
    <property type="molecule type" value="Genomic_DNA"/>
</dbReference>
<dbReference type="RefSeq" id="WP_017085800.1">
    <property type="nucleotide sequence ID" value="NZ_CAWNZY010000026.1"/>
</dbReference>
<accession>A0A2T5EGR3</accession>
<dbReference type="InterPro" id="IPR004919">
    <property type="entry name" value="GmrSD_N"/>
</dbReference>
<comment type="caution">
    <text evidence="2">The sequence shown here is derived from an EMBL/GenBank/DDBJ whole genome shotgun (WGS) entry which is preliminary data.</text>
</comment>
<dbReference type="Pfam" id="PF03235">
    <property type="entry name" value="GmrSD_N"/>
    <property type="match status" value="1"/>
</dbReference>
<protein>
    <submittedName>
        <fullName evidence="2">DUF262 domain-containing protein</fullName>
    </submittedName>
</protein>
<name>A0A2T5EGR3_VIBSP</name>
<evidence type="ECO:0000259" key="1">
    <source>
        <dbReference type="Pfam" id="PF03235"/>
    </source>
</evidence>
<dbReference type="AlphaFoldDB" id="A0A2T5EGR3"/>
<feature type="domain" description="GmrSD restriction endonucleases N-terminal" evidence="1">
    <location>
        <begin position="12"/>
        <end position="217"/>
    </location>
</feature>
<proteinExistence type="predicted"/>
<dbReference type="Proteomes" id="UP000244080">
    <property type="component" value="Unassembled WGS sequence"/>
</dbReference>
<organism evidence="2 3">
    <name type="scientific">Vibrio splendidus</name>
    <dbReference type="NCBI Taxonomy" id="29497"/>
    <lineage>
        <taxon>Bacteria</taxon>
        <taxon>Pseudomonadati</taxon>
        <taxon>Pseudomonadota</taxon>
        <taxon>Gammaproteobacteria</taxon>
        <taxon>Vibrionales</taxon>
        <taxon>Vibrionaceae</taxon>
        <taxon>Vibrio</taxon>
    </lineage>
</organism>